<feature type="compositionally biased region" description="Low complexity" evidence="1">
    <location>
        <begin position="15"/>
        <end position="27"/>
    </location>
</feature>
<organism evidence="3 4">
    <name type="scientific">Setaria italica</name>
    <name type="common">Foxtail millet</name>
    <name type="synonym">Panicum italicum</name>
    <dbReference type="NCBI Taxonomy" id="4555"/>
    <lineage>
        <taxon>Eukaryota</taxon>
        <taxon>Viridiplantae</taxon>
        <taxon>Streptophyta</taxon>
        <taxon>Embryophyta</taxon>
        <taxon>Tracheophyta</taxon>
        <taxon>Spermatophyta</taxon>
        <taxon>Magnoliopsida</taxon>
        <taxon>Liliopsida</taxon>
        <taxon>Poales</taxon>
        <taxon>Poaceae</taxon>
        <taxon>PACMAD clade</taxon>
        <taxon>Panicoideae</taxon>
        <taxon>Panicodae</taxon>
        <taxon>Paniceae</taxon>
        <taxon>Cenchrinae</taxon>
        <taxon>Setaria</taxon>
    </lineage>
</organism>
<dbReference type="AlphaFoldDB" id="K4A2M3"/>
<dbReference type="FunCoup" id="K4A2M3">
    <property type="interactions" value="304"/>
</dbReference>
<evidence type="ECO:0000256" key="2">
    <source>
        <dbReference type="SAM" id="Phobius"/>
    </source>
</evidence>
<reference evidence="3" key="2">
    <citation type="submission" date="2018-08" db="UniProtKB">
        <authorList>
            <consortium name="EnsemblPlants"/>
        </authorList>
    </citation>
    <scope>IDENTIFICATION</scope>
    <source>
        <strain evidence="3">Yugu1</strain>
    </source>
</reference>
<evidence type="ECO:0000313" key="4">
    <source>
        <dbReference type="Proteomes" id="UP000004995"/>
    </source>
</evidence>
<keyword evidence="2" id="KW-1133">Transmembrane helix</keyword>
<protein>
    <submittedName>
        <fullName evidence="3">Uncharacterized protein</fullName>
    </submittedName>
</protein>
<keyword evidence="2" id="KW-0812">Transmembrane</keyword>
<feature type="transmembrane region" description="Helical" evidence="2">
    <location>
        <begin position="34"/>
        <end position="60"/>
    </location>
</feature>
<feature type="transmembrane region" description="Helical" evidence="2">
    <location>
        <begin position="72"/>
        <end position="91"/>
    </location>
</feature>
<sequence>STKRTTARRTDSFLATRQARATASRSSGPPRKTAATWVVTFSSPWFPAASVLVDILVGSWKLVPHLRNGRSARMAVVSWSGSAMCSSVWWLRSYASFSFRNTTANTGPAMM</sequence>
<keyword evidence="4" id="KW-1185">Reference proteome</keyword>
<evidence type="ECO:0000256" key="1">
    <source>
        <dbReference type="SAM" id="MobiDB-lite"/>
    </source>
</evidence>
<proteinExistence type="predicted"/>
<dbReference type="EMBL" id="AGNK02001222">
    <property type="status" value="NOT_ANNOTATED_CDS"/>
    <property type="molecule type" value="Genomic_DNA"/>
</dbReference>
<dbReference type="Gramene" id="KQL25547">
    <property type="protein sequence ID" value="KQL25547"/>
    <property type="gene ID" value="SETIT_033123mg"/>
</dbReference>
<dbReference type="EnsemblPlants" id="KQL25547">
    <property type="protein sequence ID" value="KQL25547"/>
    <property type="gene ID" value="SETIT_033123mg"/>
</dbReference>
<evidence type="ECO:0000313" key="3">
    <source>
        <dbReference type="EnsemblPlants" id="KQL25547"/>
    </source>
</evidence>
<dbReference type="HOGENOM" id="CLU_2164958_0_0_1"/>
<accession>K4A2M3</accession>
<keyword evidence="2" id="KW-0472">Membrane</keyword>
<feature type="region of interest" description="Disordered" evidence="1">
    <location>
        <begin position="1"/>
        <end position="31"/>
    </location>
</feature>
<dbReference type="InParanoid" id="K4A2M3"/>
<dbReference type="eggNOG" id="ENOG502R5VD">
    <property type="taxonomic scope" value="Eukaryota"/>
</dbReference>
<dbReference type="Proteomes" id="UP000004995">
    <property type="component" value="Unassembled WGS sequence"/>
</dbReference>
<reference evidence="4" key="1">
    <citation type="journal article" date="2012" name="Nat. Biotechnol.">
        <title>Reference genome sequence of the model plant Setaria.</title>
        <authorList>
            <person name="Bennetzen J.L."/>
            <person name="Schmutz J."/>
            <person name="Wang H."/>
            <person name="Percifield R."/>
            <person name="Hawkins J."/>
            <person name="Pontaroli A.C."/>
            <person name="Estep M."/>
            <person name="Feng L."/>
            <person name="Vaughn J.N."/>
            <person name="Grimwood J."/>
            <person name="Jenkins J."/>
            <person name="Barry K."/>
            <person name="Lindquist E."/>
            <person name="Hellsten U."/>
            <person name="Deshpande S."/>
            <person name="Wang X."/>
            <person name="Wu X."/>
            <person name="Mitros T."/>
            <person name="Triplett J."/>
            <person name="Yang X."/>
            <person name="Ye C.Y."/>
            <person name="Mauro-Herrera M."/>
            <person name="Wang L."/>
            <person name="Li P."/>
            <person name="Sharma M."/>
            <person name="Sharma R."/>
            <person name="Ronald P.C."/>
            <person name="Panaud O."/>
            <person name="Kellogg E.A."/>
            <person name="Brutnell T.P."/>
            <person name="Doust A.N."/>
            <person name="Tuskan G.A."/>
            <person name="Rokhsar D."/>
            <person name="Devos K.M."/>
        </authorList>
    </citation>
    <scope>NUCLEOTIDE SEQUENCE [LARGE SCALE GENOMIC DNA]</scope>
    <source>
        <strain evidence="4">cv. Yugu1</strain>
    </source>
</reference>
<name>K4A2M3_SETIT</name>